<dbReference type="GO" id="GO:0005737">
    <property type="term" value="C:cytoplasm"/>
    <property type="evidence" value="ECO:0007669"/>
    <property type="project" value="TreeGrafter"/>
</dbReference>
<sequence length="277" mass="31352">MENGLAAELENFQKDVAKIAEDIVFKIFPSKTWHEFLPFKILELNKVIASMDDPKSPFHPSQTSVPADTRVYPPPNQSDEDEPPTKKRKSSEPSSSGGATAQNDTQCARYASLVKSHPYAKSLHEMVKKECEEIASLIDKVKLWVTLTMPRIEDGDNFGVQVQEGRSGFAIVCPFPDQISLPEALAELHRAQESAYNIRDVPRQDYLSRAKICSKLLKYPNVEDYTLALQEHDAKQTYYARQRLHDIRNLYAALTDVLQKNIAKIRAPKANNRSGMY</sequence>
<dbReference type="InterPro" id="IPR003186">
    <property type="entry name" value="PA28_C"/>
</dbReference>
<dbReference type="Gene3D" id="1.20.120.180">
    <property type="entry name" value="Proteasome activator pa28, C-terminal domain"/>
    <property type="match status" value="1"/>
</dbReference>
<dbReference type="GO" id="GO:0005654">
    <property type="term" value="C:nucleoplasm"/>
    <property type="evidence" value="ECO:0007669"/>
    <property type="project" value="TreeGrafter"/>
</dbReference>
<dbReference type="Proteomes" id="UP001383192">
    <property type="component" value="Unassembled WGS sequence"/>
</dbReference>
<dbReference type="GO" id="GO:2000045">
    <property type="term" value="P:regulation of G1/S transition of mitotic cell cycle"/>
    <property type="evidence" value="ECO:0007669"/>
    <property type="project" value="TreeGrafter"/>
</dbReference>
<feature type="compositionally biased region" description="Polar residues" evidence="3">
    <location>
        <begin position="92"/>
        <end position="103"/>
    </location>
</feature>
<proteinExistence type="inferred from homology"/>
<accession>A0AAW0E565</accession>
<feature type="domain" description="Proteasome activator PA28 C-terminal" evidence="4">
    <location>
        <begin position="183"/>
        <end position="274"/>
    </location>
</feature>
<organism evidence="5 6">
    <name type="scientific">Paramarasmius palmivorus</name>
    <dbReference type="NCBI Taxonomy" id="297713"/>
    <lineage>
        <taxon>Eukaryota</taxon>
        <taxon>Fungi</taxon>
        <taxon>Dikarya</taxon>
        <taxon>Basidiomycota</taxon>
        <taxon>Agaricomycotina</taxon>
        <taxon>Agaricomycetes</taxon>
        <taxon>Agaricomycetidae</taxon>
        <taxon>Agaricales</taxon>
        <taxon>Marasmiineae</taxon>
        <taxon>Marasmiaceae</taxon>
        <taxon>Paramarasmius</taxon>
    </lineage>
</organism>
<feature type="domain" description="Proteasome activator PA28 C-terminal" evidence="4">
    <location>
        <begin position="114"/>
        <end position="164"/>
    </location>
</feature>
<dbReference type="EMBL" id="JAYKXP010000004">
    <property type="protein sequence ID" value="KAK7059187.1"/>
    <property type="molecule type" value="Genomic_DNA"/>
</dbReference>
<dbReference type="GO" id="GO:0061133">
    <property type="term" value="F:endopeptidase activator activity"/>
    <property type="evidence" value="ECO:0007669"/>
    <property type="project" value="TreeGrafter"/>
</dbReference>
<evidence type="ECO:0000259" key="4">
    <source>
        <dbReference type="Pfam" id="PF02252"/>
    </source>
</evidence>
<dbReference type="InterPro" id="IPR009077">
    <property type="entry name" value="Proteasome_activ_PA28"/>
</dbReference>
<dbReference type="InterPro" id="IPR036252">
    <property type="entry name" value="Proteasome_activ_sf"/>
</dbReference>
<dbReference type="Pfam" id="PF02252">
    <property type="entry name" value="PA28_C"/>
    <property type="match status" value="2"/>
</dbReference>
<evidence type="ECO:0000256" key="2">
    <source>
        <dbReference type="ARBA" id="ARBA00022942"/>
    </source>
</evidence>
<keyword evidence="6" id="KW-1185">Reference proteome</keyword>
<dbReference type="SUPFAM" id="SSF47216">
    <property type="entry name" value="Proteasome activator"/>
    <property type="match status" value="1"/>
</dbReference>
<gene>
    <name evidence="5" type="ORF">VNI00_001814</name>
</gene>
<comment type="similarity">
    <text evidence="1">Belongs to the PA28 family.</text>
</comment>
<evidence type="ECO:0000313" key="6">
    <source>
        <dbReference type="Proteomes" id="UP001383192"/>
    </source>
</evidence>
<name>A0AAW0E565_9AGAR</name>
<dbReference type="InterPro" id="IPR036997">
    <property type="entry name" value="PA28_C_sf"/>
</dbReference>
<keyword evidence="2" id="KW-0647">Proteasome</keyword>
<dbReference type="GO" id="GO:0008537">
    <property type="term" value="C:proteasome activator complex"/>
    <property type="evidence" value="ECO:0007669"/>
    <property type="project" value="InterPro"/>
</dbReference>
<evidence type="ECO:0000256" key="1">
    <source>
        <dbReference type="ARBA" id="ARBA00005883"/>
    </source>
</evidence>
<reference evidence="5 6" key="1">
    <citation type="submission" date="2024-01" db="EMBL/GenBank/DDBJ databases">
        <title>A draft genome for a cacao thread blight-causing isolate of Paramarasmius palmivorus.</title>
        <authorList>
            <person name="Baruah I.K."/>
            <person name="Bukari Y."/>
            <person name="Amoako-Attah I."/>
            <person name="Meinhardt L.W."/>
            <person name="Bailey B.A."/>
            <person name="Cohen S.P."/>
        </authorList>
    </citation>
    <scope>NUCLEOTIDE SEQUENCE [LARGE SCALE GENOMIC DNA]</scope>
    <source>
        <strain evidence="5 6">GH-12</strain>
    </source>
</reference>
<dbReference type="PANTHER" id="PTHR10660:SF2">
    <property type="entry name" value="LD45860P"/>
    <property type="match status" value="1"/>
</dbReference>
<comment type="caution">
    <text evidence="5">The sequence shown here is derived from an EMBL/GenBank/DDBJ whole genome shotgun (WGS) entry which is preliminary data.</text>
</comment>
<dbReference type="GO" id="GO:0061136">
    <property type="term" value="P:regulation of proteasomal protein catabolic process"/>
    <property type="evidence" value="ECO:0007669"/>
    <property type="project" value="TreeGrafter"/>
</dbReference>
<evidence type="ECO:0000256" key="3">
    <source>
        <dbReference type="SAM" id="MobiDB-lite"/>
    </source>
</evidence>
<feature type="region of interest" description="Disordered" evidence="3">
    <location>
        <begin position="54"/>
        <end position="103"/>
    </location>
</feature>
<dbReference type="PANTHER" id="PTHR10660">
    <property type="entry name" value="PROTEASOME REGULATOR PA28"/>
    <property type="match status" value="1"/>
</dbReference>
<dbReference type="AlphaFoldDB" id="A0AAW0E565"/>
<protein>
    <recommendedName>
        <fullName evidence="4">Proteasome activator PA28 C-terminal domain-containing protein</fullName>
    </recommendedName>
</protein>
<evidence type="ECO:0000313" key="5">
    <source>
        <dbReference type="EMBL" id="KAK7059187.1"/>
    </source>
</evidence>